<feature type="compositionally biased region" description="Low complexity" evidence="11">
    <location>
        <begin position="610"/>
        <end position="623"/>
    </location>
</feature>
<evidence type="ECO:0000256" key="1">
    <source>
        <dbReference type="ARBA" id="ARBA00004286"/>
    </source>
</evidence>
<feature type="region of interest" description="Disordered" evidence="11">
    <location>
        <begin position="604"/>
        <end position="623"/>
    </location>
</feature>
<sequence length="916" mass="100830">MLLSESQANIFDTLKAESSDEEFVKPKMPMKVGGSPMKNGNVVVILDDENNDEDERLARRKSRLLEPHLSGVSSPGANSSILKNRADAAAPRGIPQAQIGEHYGNCIRLAAENKITAKNAFSLHLIDYMSEVIKSGKYETFQVASSSLDAGAKIYAGRVDAVHQETYQVLTGLGRSDKRRNGEDKGDNNDENNNSANNDEDDEAHAQSKPEQKKKVTAHRDIIHKQLNKIRIKTLADKIDVDPLFQHQTAAYDEGGTAELRLNQLSTANASCELILDSSTPVMLRTLTIPQPKVISATNLTEFLSVLITKSLNQLSICSTLQNFHFTDWDPTKDAPDTSNQEDWDANTQPIDALELDNDDDHDHSINFMSPDNSFGDKTLREDANMDPVFETSGGMEIEANGGTSAEAQHNEDGQNNAGGSAVATEMNNTEATNESELFVSCLKSMLDKQYEHFGKLNDHLLGMWAGPEHWRRKAKRPRLEGGALKSNEEHAQDGDVVETCVKTIGNRKGSKSKKDKGQKICYEDALKPGENRTKSGKLCRRDWLNSILPSGVENSAASNATVFKESYRLKASRQMNMIPSEISDTRQSLYQIVNREVLLRSNTQPGGRNTINGAHNNNENGDNVNGIDNLIVGVPDGSFDNGNMYGDDMDDGLHHPLADHDDDDDALPFEGAFTQNTGYNDYALDDMELISQPNKVARIEIGYARTAKMINVQRLKSAMWQFLEHSVPRVNSDIQSLSPSVASTVSAPDAGSFTEDATSAVNAAEDKEKLMDDCITGSDEANASRLPKVPGAKSFSEVIDSLSGRISWQMAKELSISIALNCLLHMSNEKQLYLENVDNFSNIFISQGLPSFELKLLESYTQPDDDSSPDTPSDRTIPNSTNNNNKNNKHKRNKAAQRVRMSTLDSWLGGSDGNE</sequence>
<feature type="region of interest" description="Disordered" evidence="11">
    <location>
        <begin position="861"/>
        <end position="916"/>
    </location>
</feature>
<evidence type="ECO:0000256" key="11">
    <source>
        <dbReference type="SAM" id="MobiDB-lite"/>
    </source>
</evidence>
<evidence type="ECO:0000256" key="4">
    <source>
        <dbReference type="ARBA" id="ARBA00016065"/>
    </source>
</evidence>
<evidence type="ECO:0000256" key="8">
    <source>
        <dbReference type="ARBA" id="ARBA00022776"/>
    </source>
</evidence>
<evidence type="ECO:0000313" key="12">
    <source>
        <dbReference type="Proteomes" id="UP000050795"/>
    </source>
</evidence>
<dbReference type="GO" id="GO:0007076">
    <property type="term" value="P:mitotic chromosome condensation"/>
    <property type="evidence" value="ECO:0007669"/>
    <property type="project" value="InterPro"/>
</dbReference>
<name>A0AA85K4C0_TRIRE</name>
<evidence type="ECO:0000256" key="5">
    <source>
        <dbReference type="ARBA" id="ARBA00022454"/>
    </source>
</evidence>
<dbReference type="AlphaFoldDB" id="A0AA85K4C0"/>
<keyword evidence="9" id="KW-0226">DNA condensation</keyword>
<proteinExistence type="inferred from homology"/>
<dbReference type="GO" id="GO:0000796">
    <property type="term" value="C:condensin complex"/>
    <property type="evidence" value="ECO:0007669"/>
    <property type="project" value="InterPro"/>
</dbReference>
<dbReference type="PIRSF" id="PIRSF017126">
    <property type="entry name" value="Condensin_H"/>
    <property type="match status" value="1"/>
</dbReference>
<dbReference type="GO" id="GO:0051301">
    <property type="term" value="P:cell division"/>
    <property type="evidence" value="ECO:0007669"/>
    <property type="project" value="UniProtKB-KW"/>
</dbReference>
<comment type="similarity">
    <text evidence="3">Belongs to the CND2 (condensin subunit 2) family.</text>
</comment>
<keyword evidence="8" id="KW-0498">Mitosis</keyword>
<feature type="region of interest" description="Disordered" evidence="11">
    <location>
        <begin position="173"/>
        <end position="219"/>
    </location>
</feature>
<reference evidence="13" key="2">
    <citation type="submission" date="2023-11" db="UniProtKB">
        <authorList>
            <consortium name="WormBaseParasite"/>
        </authorList>
    </citation>
    <scope>IDENTIFICATION</scope>
</reference>
<evidence type="ECO:0000256" key="6">
    <source>
        <dbReference type="ARBA" id="ARBA00022490"/>
    </source>
</evidence>
<evidence type="ECO:0000313" key="13">
    <source>
        <dbReference type="WBParaSite" id="TREG1_69520.1"/>
    </source>
</evidence>
<evidence type="ECO:0000256" key="7">
    <source>
        <dbReference type="ARBA" id="ARBA00022618"/>
    </source>
</evidence>
<keyword evidence="7" id="KW-0132">Cell division</keyword>
<dbReference type="GO" id="GO:0005737">
    <property type="term" value="C:cytoplasm"/>
    <property type="evidence" value="ECO:0007669"/>
    <property type="project" value="UniProtKB-SubCell"/>
</dbReference>
<organism evidence="12 13">
    <name type="scientific">Trichobilharzia regenti</name>
    <name type="common">Nasal bird schistosome</name>
    <dbReference type="NCBI Taxonomy" id="157069"/>
    <lineage>
        <taxon>Eukaryota</taxon>
        <taxon>Metazoa</taxon>
        <taxon>Spiralia</taxon>
        <taxon>Lophotrochozoa</taxon>
        <taxon>Platyhelminthes</taxon>
        <taxon>Trematoda</taxon>
        <taxon>Digenea</taxon>
        <taxon>Strigeidida</taxon>
        <taxon>Schistosomatoidea</taxon>
        <taxon>Schistosomatidae</taxon>
        <taxon>Trichobilharzia</taxon>
    </lineage>
</organism>
<evidence type="ECO:0000256" key="9">
    <source>
        <dbReference type="ARBA" id="ARBA00023067"/>
    </source>
</evidence>
<keyword evidence="6" id="KW-0963">Cytoplasm</keyword>
<keyword evidence="12" id="KW-1185">Reference proteome</keyword>
<feature type="compositionally biased region" description="Basic and acidic residues" evidence="11">
    <location>
        <begin position="204"/>
        <end position="219"/>
    </location>
</feature>
<accession>A0AA85K4C0</accession>
<dbReference type="WBParaSite" id="TREG1_69520.1">
    <property type="protein sequence ID" value="TREG1_69520.1"/>
    <property type="gene ID" value="TREG1_69520"/>
</dbReference>
<dbReference type="PANTHER" id="PTHR13108">
    <property type="entry name" value="CONDENSIN COMPLEX SUBUNIT 2"/>
    <property type="match status" value="1"/>
</dbReference>
<dbReference type="InterPro" id="IPR022816">
    <property type="entry name" value="Condensin_barren_su2"/>
</dbReference>
<feature type="compositionally biased region" description="Basic residues" evidence="11">
    <location>
        <begin position="888"/>
        <end position="898"/>
    </location>
</feature>
<feature type="compositionally biased region" description="Basic and acidic residues" evidence="11">
    <location>
        <begin position="175"/>
        <end position="188"/>
    </location>
</feature>
<reference evidence="12" key="1">
    <citation type="submission" date="2022-06" db="EMBL/GenBank/DDBJ databases">
        <authorList>
            <person name="Berger JAMES D."/>
            <person name="Berger JAMES D."/>
        </authorList>
    </citation>
    <scope>NUCLEOTIDE SEQUENCE [LARGE SCALE GENOMIC DNA]</scope>
</reference>
<evidence type="ECO:0000256" key="2">
    <source>
        <dbReference type="ARBA" id="ARBA00004496"/>
    </source>
</evidence>
<keyword evidence="10" id="KW-0131">Cell cycle</keyword>
<comment type="subcellular location">
    <subcellularLocation>
        <location evidence="1">Chromosome</location>
    </subcellularLocation>
    <subcellularLocation>
        <location evidence="2">Cytoplasm</location>
    </subcellularLocation>
</comment>
<protein>
    <recommendedName>
        <fullName evidence="4">Condensin complex subunit 2</fullName>
    </recommendedName>
</protein>
<evidence type="ECO:0000256" key="3">
    <source>
        <dbReference type="ARBA" id="ARBA00009471"/>
    </source>
</evidence>
<keyword evidence="5" id="KW-0158">Chromosome</keyword>
<dbReference type="Proteomes" id="UP000050795">
    <property type="component" value="Unassembled WGS sequence"/>
</dbReference>
<dbReference type="GO" id="GO:0003682">
    <property type="term" value="F:chromatin binding"/>
    <property type="evidence" value="ECO:0007669"/>
    <property type="project" value="TreeGrafter"/>
</dbReference>
<dbReference type="Pfam" id="PF05786">
    <property type="entry name" value="Cnd2"/>
    <property type="match status" value="1"/>
</dbReference>
<evidence type="ECO:0000256" key="10">
    <source>
        <dbReference type="ARBA" id="ARBA00023306"/>
    </source>
</evidence>
<dbReference type="PANTHER" id="PTHR13108:SF9">
    <property type="entry name" value="CONDENSIN COMPLEX SUBUNIT 2"/>
    <property type="match status" value="1"/>
</dbReference>